<feature type="compositionally biased region" description="Low complexity" evidence="3">
    <location>
        <begin position="349"/>
        <end position="359"/>
    </location>
</feature>
<feature type="compositionally biased region" description="Low complexity" evidence="3">
    <location>
        <begin position="510"/>
        <end position="535"/>
    </location>
</feature>
<dbReference type="OrthoDB" id="10070965at2759"/>
<name>A0A9P0CLW5_9CUCU</name>
<reference evidence="5" key="1">
    <citation type="submission" date="2022-01" db="EMBL/GenBank/DDBJ databases">
        <authorList>
            <person name="King R."/>
        </authorList>
    </citation>
    <scope>NUCLEOTIDE SEQUENCE</scope>
</reference>
<dbReference type="Pfam" id="PF09750">
    <property type="entry name" value="DRY_EERY"/>
    <property type="match status" value="1"/>
</dbReference>
<evidence type="ECO:0000259" key="4">
    <source>
        <dbReference type="SMART" id="SM01141"/>
    </source>
</evidence>
<feature type="compositionally biased region" description="Low complexity" evidence="3">
    <location>
        <begin position="377"/>
        <end position="389"/>
    </location>
</feature>
<sequence>MWHEARRQGKKITGMLVDYRKRAERRRDYYESNKADPTQFLQIHGRQCKIHLDPNMATSAEKAIMMYWQDILVDRFDFFPVQLDSTPSEDEVQDEEQILTQEERQINYERYRIIAQNSFLKIPEEKFLKQLHLEEQYGYNDIKTKKDLRTGVSIGFNYEESDIMNQNILEESDYDDSDLDLDVDLIINVTKLDMSQANEMNKHGCSFGMSSNDFYSFLINDLEEAEAFKLARVEEQEKALFSGRRSRRERRSHRERKLANRTASPPSYAAKSSPVRIRTNRSKSRSRSLSPAILEKITYITSFGEDEEPSTSKSVENRAKSKRVCNNKRNHYRGRLKYKRNTSRRYRRNSSTTSTSSSRTSKKSKKYTRGCRTRDYSSSSSSSQHSSHQVKQSCKLHTITPEPVKVLTRYYGRKKRDTSSSSGSNNSNLDSTSLTRQTPITNKKPTNNSVIERLKKKRQVLISKRFKADKIAEKLKSEREKLEQQTRDDELREMSLKLRRKQREIRHANDSYSNSSYSDFSSGSNDSSRSHSNCRSLKRTNRERSVSKERRRERGRKQNKSRRDSKDIDASCLLNKLVNY</sequence>
<evidence type="ECO:0000256" key="2">
    <source>
        <dbReference type="ARBA" id="ARBA00023187"/>
    </source>
</evidence>
<feature type="compositionally biased region" description="Basic and acidic residues" evidence="3">
    <location>
        <begin position="540"/>
        <end position="552"/>
    </location>
</feature>
<keyword evidence="6" id="KW-1185">Reference proteome</keyword>
<dbReference type="PANTHER" id="PTHR13161">
    <property type="entry name" value="SPLICING FACTOR SUPPRESSOR OF WHITE APRICOT"/>
    <property type="match status" value="1"/>
</dbReference>
<accession>A0A9P0CLW5</accession>
<evidence type="ECO:0000256" key="3">
    <source>
        <dbReference type="SAM" id="MobiDB-lite"/>
    </source>
</evidence>
<feature type="compositionally biased region" description="Low complexity" evidence="3">
    <location>
        <begin position="263"/>
        <end position="274"/>
    </location>
</feature>
<proteinExistence type="predicted"/>
<feature type="domain" description="Suppressor of white apricot N-terminal" evidence="4">
    <location>
        <begin position="39"/>
        <end position="162"/>
    </location>
</feature>
<keyword evidence="1" id="KW-0507">mRNA processing</keyword>
<protein>
    <recommendedName>
        <fullName evidence="4">Suppressor of white apricot N-terminal domain-containing protein</fullName>
    </recommendedName>
</protein>
<keyword evidence="2" id="KW-0508">mRNA splicing</keyword>
<feature type="compositionally biased region" description="Basic residues" evidence="3">
    <location>
        <begin position="360"/>
        <end position="371"/>
    </location>
</feature>
<dbReference type="Proteomes" id="UP001153636">
    <property type="component" value="Chromosome 11"/>
</dbReference>
<evidence type="ECO:0000313" key="6">
    <source>
        <dbReference type="Proteomes" id="UP001153636"/>
    </source>
</evidence>
<feature type="region of interest" description="Disordered" evidence="3">
    <location>
        <begin position="305"/>
        <end position="397"/>
    </location>
</feature>
<dbReference type="SMART" id="SM01141">
    <property type="entry name" value="DRY_EERY"/>
    <property type="match status" value="1"/>
</dbReference>
<feature type="region of interest" description="Disordered" evidence="3">
    <location>
        <begin position="502"/>
        <end position="567"/>
    </location>
</feature>
<dbReference type="PANTHER" id="PTHR13161:SF4">
    <property type="entry name" value="CLK4-ASSOCIATING SERINE_ARGININE RICH PROTEIN"/>
    <property type="match status" value="1"/>
</dbReference>
<dbReference type="EMBL" id="OV651823">
    <property type="protein sequence ID" value="CAH1101042.1"/>
    <property type="molecule type" value="Genomic_DNA"/>
</dbReference>
<organism evidence="5 6">
    <name type="scientific">Psylliodes chrysocephalus</name>
    <dbReference type="NCBI Taxonomy" id="3402493"/>
    <lineage>
        <taxon>Eukaryota</taxon>
        <taxon>Metazoa</taxon>
        <taxon>Ecdysozoa</taxon>
        <taxon>Arthropoda</taxon>
        <taxon>Hexapoda</taxon>
        <taxon>Insecta</taxon>
        <taxon>Pterygota</taxon>
        <taxon>Neoptera</taxon>
        <taxon>Endopterygota</taxon>
        <taxon>Coleoptera</taxon>
        <taxon>Polyphaga</taxon>
        <taxon>Cucujiformia</taxon>
        <taxon>Chrysomeloidea</taxon>
        <taxon>Chrysomelidae</taxon>
        <taxon>Galerucinae</taxon>
        <taxon>Alticini</taxon>
        <taxon>Psylliodes</taxon>
    </lineage>
</organism>
<feature type="compositionally biased region" description="Polar residues" evidence="3">
    <location>
        <begin position="437"/>
        <end position="450"/>
    </location>
</feature>
<feature type="region of interest" description="Disordered" evidence="3">
    <location>
        <begin position="239"/>
        <end position="289"/>
    </location>
</feature>
<evidence type="ECO:0000256" key="1">
    <source>
        <dbReference type="ARBA" id="ARBA00022664"/>
    </source>
</evidence>
<feature type="compositionally biased region" description="Basic residues" evidence="3">
    <location>
        <begin position="244"/>
        <end position="256"/>
    </location>
</feature>
<dbReference type="InterPro" id="IPR040397">
    <property type="entry name" value="SWAP"/>
</dbReference>
<dbReference type="GO" id="GO:0008380">
    <property type="term" value="P:RNA splicing"/>
    <property type="evidence" value="ECO:0007669"/>
    <property type="project" value="UniProtKB-KW"/>
</dbReference>
<feature type="region of interest" description="Disordered" evidence="3">
    <location>
        <begin position="414"/>
        <end position="450"/>
    </location>
</feature>
<gene>
    <name evidence="5" type="ORF">PSYICH_LOCUS2494</name>
</gene>
<feature type="compositionally biased region" description="Basic residues" evidence="3">
    <location>
        <begin position="320"/>
        <end position="348"/>
    </location>
</feature>
<dbReference type="AlphaFoldDB" id="A0A9P0CLW5"/>
<dbReference type="GO" id="GO:0006397">
    <property type="term" value="P:mRNA processing"/>
    <property type="evidence" value="ECO:0007669"/>
    <property type="project" value="UniProtKB-KW"/>
</dbReference>
<feature type="compositionally biased region" description="Low complexity" evidence="3">
    <location>
        <begin position="419"/>
        <end position="436"/>
    </location>
</feature>
<dbReference type="InterPro" id="IPR019147">
    <property type="entry name" value="SWAP_N_domain"/>
</dbReference>
<evidence type="ECO:0000313" key="5">
    <source>
        <dbReference type="EMBL" id="CAH1101042.1"/>
    </source>
</evidence>